<dbReference type="GO" id="GO:0004312">
    <property type="term" value="F:fatty acid synthase activity"/>
    <property type="evidence" value="ECO:0007669"/>
    <property type="project" value="TreeGrafter"/>
</dbReference>
<dbReference type="GO" id="GO:0031177">
    <property type="term" value="F:phosphopantetheine binding"/>
    <property type="evidence" value="ECO:0007669"/>
    <property type="project" value="InterPro"/>
</dbReference>
<dbReference type="Gene3D" id="3.40.366.10">
    <property type="entry name" value="Malonyl-Coenzyme A Acyl Carrier Protein, domain 2"/>
    <property type="match status" value="1"/>
</dbReference>
<dbReference type="InterPro" id="IPR020806">
    <property type="entry name" value="PKS_PP-bd"/>
</dbReference>
<dbReference type="InterPro" id="IPR014030">
    <property type="entry name" value="Ketoacyl_synth_N"/>
</dbReference>
<dbReference type="Gene3D" id="3.40.50.720">
    <property type="entry name" value="NAD(P)-binding Rossmann-like Domain"/>
    <property type="match status" value="2"/>
</dbReference>
<dbReference type="InterPro" id="IPR001227">
    <property type="entry name" value="Ac_transferase_dom_sf"/>
</dbReference>
<dbReference type="PANTHER" id="PTHR43775:SF51">
    <property type="entry name" value="INACTIVE PHENOLPHTHIOCEROL SYNTHESIS POLYKETIDE SYNTHASE TYPE I PKS1-RELATED"/>
    <property type="match status" value="1"/>
</dbReference>
<dbReference type="FunFam" id="1.10.1200.10:FF:000007">
    <property type="entry name" value="Probable polyketide synthase pks17"/>
    <property type="match status" value="2"/>
</dbReference>
<dbReference type="InterPro" id="IPR009081">
    <property type="entry name" value="PP-bd_ACP"/>
</dbReference>
<evidence type="ECO:0000313" key="9">
    <source>
        <dbReference type="EMBL" id="AXK36756.1"/>
    </source>
</evidence>
<dbReference type="SUPFAM" id="SSF55048">
    <property type="entry name" value="Probable ACP-binding domain of malonyl-CoA ACP transacylase"/>
    <property type="match status" value="1"/>
</dbReference>
<dbReference type="FunFam" id="3.40.47.10:FF:000019">
    <property type="entry name" value="Polyketide synthase type I"/>
    <property type="match status" value="1"/>
</dbReference>
<reference evidence="9 10" key="1">
    <citation type="submission" date="2018-07" db="EMBL/GenBank/DDBJ databases">
        <title>Draft genome of the type strain Streptomyces armeniacus ATCC 15676.</title>
        <authorList>
            <person name="Labana P."/>
            <person name="Gosse J.T."/>
            <person name="Boddy C.N."/>
        </authorList>
    </citation>
    <scope>NUCLEOTIDE SEQUENCE [LARGE SCALE GENOMIC DNA]</scope>
    <source>
        <strain evidence="9 10">ATCC 15676</strain>
    </source>
</reference>
<keyword evidence="3" id="KW-0808">Transferase</keyword>
<dbReference type="SMART" id="SM00827">
    <property type="entry name" value="PKS_AT"/>
    <property type="match status" value="1"/>
</dbReference>
<feature type="domain" description="Ketosynthase family 3 (KS3)" evidence="8">
    <location>
        <begin position="711"/>
        <end position="1140"/>
    </location>
</feature>
<dbReference type="KEGG" id="sarm:DVA86_33575"/>
<keyword evidence="10" id="KW-1185">Reference proteome</keyword>
<dbReference type="InterPro" id="IPR057326">
    <property type="entry name" value="KR_dom"/>
</dbReference>
<dbReference type="Pfam" id="PF16197">
    <property type="entry name" value="KAsynt_C_assoc"/>
    <property type="match status" value="1"/>
</dbReference>
<dbReference type="InterPro" id="IPR032821">
    <property type="entry name" value="PKS_assoc"/>
</dbReference>
<dbReference type="Pfam" id="PF00550">
    <property type="entry name" value="PP-binding"/>
    <property type="match status" value="2"/>
</dbReference>
<dbReference type="EMBL" id="CP031320">
    <property type="protein sequence ID" value="AXK36756.1"/>
    <property type="molecule type" value="Genomic_DNA"/>
</dbReference>
<dbReference type="Pfam" id="PF08659">
    <property type="entry name" value="KR"/>
    <property type="match status" value="2"/>
</dbReference>
<dbReference type="CDD" id="cd08952">
    <property type="entry name" value="KR_1_SDR_x"/>
    <property type="match status" value="2"/>
</dbReference>
<dbReference type="SMART" id="SM01294">
    <property type="entry name" value="PKS_PP_betabranch"/>
    <property type="match status" value="2"/>
</dbReference>
<dbReference type="SMART" id="SM00823">
    <property type="entry name" value="PKS_PP"/>
    <property type="match status" value="2"/>
</dbReference>
<dbReference type="InterPro" id="IPR018201">
    <property type="entry name" value="Ketoacyl_synth_AS"/>
</dbReference>
<evidence type="ECO:0000256" key="2">
    <source>
        <dbReference type="ARBA" id="ARBA00022553"/>
    </source>
</evidence>
<dbReference type="InterPro" id="IPR016035">
    <property type="entry name" value="Acyl_Trfase/lysoPLipase"/>
</dbReference>
<dbReference type="InterPro" id="IPR050091">
    <property type="entry name" value="PKS_NRPS_Biosynth_Enz"/>
</dbReference>
<proteinExistence type="predicted"/>
<dbReference type="GO" id="GO:0004315">
    <property type="term" value="F:3-oxoacyl-[acyl-carrier-protein] synthase activity"/>
    <property type="evidence" value="ECO:0007669"/>
    <property type="project" value="InterPro"/>
</dbReference>
<evidence type="ECO:0000313" key="10">
    <source>
        <dbReference type="Proteomes" id="UP000254425"/>
    </source>
</evidence>
<organism evidence="9 10">
    <name type="scientific">Streptomyces armeniacus</name>
    <dbReference type="NCBI Taxonomy" id="83291"/>
    <lineage>
        <taxon>Bacteria</taxon>
        <taxon>Bacillati</taxon>
        <taxon>Actinomycetota</taxon>
        <taxon>Actinomycetes</taxon>
        <taxon>Kitasatosporales</taxon>
        <taxon>Streptomycetaceae</taxon>
        <taxon>Streptomyces</taxon>
    </lineage>
</organism>
<name>A0A345XYP0_9ACTN</name>
<dbReference type="CDD" id="cd00833">
    <property type="entry name" value="PKS"/>
    <property type="match status" value="1"/>
</dbReference>
<dbReference type="Gene3D" id="1.10.1200.10">
    <property type="entry name" value="ACP-like"/>
    <property type="match status" value="2"/>
</dbReference>
<sequence>MLTGVGRLHVDGLSPDWGVLFAGARTVALPTYAFQRQRFWLEPSDPGGTSGGQARATDSAFWAAVEQGDVDQLARSLDLDRSLLAPVVPALADWHRDRQQHATTQSWRYRELWKPLGALPDAPAPSGRWLVVVPEGLGTEDPLLCGLLEALGTTEAYAPRTLALGAGHDREEVARLLHGALGDATEATVGVLSLLGLTGEVPVRLALTNHLVQALAGRDDPLPLWAVTTGAVSTGRSDRLRDPYQAAVWGLGRGAALEHPAVWAGLIDLPEQPDVRAWARLRAVLSDTPENELAIRTSGVLARRIVRAPAAEGADGTPGTPGPALAHAGTTLITGGTGTIGVQLARRLAGEGARHLLLVSRRGPDTPGIDATVAELTELGAQVTVAACDPADRDALAGLLAEVPADRPLTAVYHAAGVLDDGMLHTLDEGRFAAVLRAKLDAAVQLDELTRGADLTAFVLFSSIAGALGSVGQANYAAANAALDALAQRRHAEGLPALSVAWGPWAGGGMAEDPAVLARLRRGGLTPMEPAPALAVLGAALREGETQLVVSDIDWGTLAAGQRTAGEQTAGQQGGVRPLFRELPEAAAAATTGDTPGTDLRGRLRPLEPAERERELLRLVRERAAAVLGYPGPEAVEPGRAFQDLGIDSLTAVELRNALTAESGLTLSATLVFDHPTPAALAGHLLAELLGDEGAVAGTPAGTGDTPGAVDEPVAIVAMSCRMPGDITSPEQLWDLVASGADAIGNFPEDRGWDTDALYDPDSRRSGTSYTSRGGFLPGAAEFDPAFFGISPREALAMDPQQRLLLETSWEAVERAGIDPHTLRGSRSGLFVGCAYQGYGAAADDVPEDVHGHLLTGSAGSVASGRIAYTLGLEGPAVTVDTACSSSLVALHLAAQALRSGECDLALAGGVTVMSTPASFVEFSRQGGLAPDGRCKAFADEADGTVWSEGVGMLLVERLSDARAKGHEVLAVVRGSAVNQDGASNGLTAPNGPSQQRVIRAALAQAGLTPDDVDAVEAHGTGTPLGDPIEAQALLATYGRERDAERPLWLGSVKSNVGHTQAAAGVAGIIKMVQAMHHERLPRTLYADAPSSHVDWSAGGGAVRLLSEPVEWPVREGHVRQAGVSSFGLSGTNAHVIIAAPDAENAHRTEAPQPVGTTGDAEWVPWLLSARSADALRAQAAQLAARLAGTDDDAYDVARALATTRSRFEHRAVVVGAERDELLAAIEALANGEPHAHAVAGTALGEGKSAFVFAGQGAQRLGMGRELYEAFPVFAEAFDEVCAHLDGELERPLRDVVFGADAGALSETGFTQPALFAFEVALFRLVESWGVRPDFLVGHSIGELAAAYVAGVWSLADVCRLVAARGRLMQALPSGGGMVAVEASEGEVLPLLEGRTDRVSIAALNGPQSTVVSGAEDAVEEIAGHFRSEGRRTSRLSVSHAFHSPLMEPMLADFQRVAESVEFREPVLPVVSNLTGELATAEELCSPEYWVRHVREAVRFADGVTTLAEHGVQRFVEIGPDGTLTAMAQASVPAEAALVPLLRKDRPEAQALLSGLASAFVRGEHVDWTALFAGRFGRTVALPTYPFQRERYWLVQRPSAGGGAGGASAELDAPFWDAVEKDDLESLAGELAIDRSAPWGEALPALASWRQRRRAQSEVDGWRYRVTWQPLTGTPGAGQLTGRWLLLAPESAELPEGLDGLADALGTGVETVSVPSGADRTVLADRLRAALSAEGAEPVSGVLSLLACAAPAADGTGRVPAGLRETVALVQALGDAELGAPLWTLTHGAVSTSRTEAVADPATAGVWGLGRVVALEHPERWGGLVDLPSRADDRTVARLAAVLEGASGEDQVALRASGALVRRVVRAGVPEGSVREWTPGGTVLITGGTGALGAQVARWVVERGAEHVVLTSRRGAEAPGASDLERELAASGARVSLVACDVTDRDAVAKLLAEHPVNAVVHAAGALDVGTVDELNEDALAAVWHGKVQGALHLHELLGTQELDAFVVFSSIAGVWGSGGQAAYAAANAALDALVEARRTEGLAGTSVAWGPWAEAGMAADDDAQEQLRRRGLNPLAPEGGLRALQRTLDVQDGCVVVADVDWTRFAAAFTSRRSAPLFAELPEAADASARAEGGPAADGEAGSELLRRLADASAEERGETVLTVVRSCAARALGYGDPKAVEAQRAFKDLGFDSLTAVELRNQLSAETGVALPATLVFDHPTPADLARHVTDQLFSEETEDGAAVIADLERIATAISRFSPDYDARPVIEARLRRMLSELGASTQDEQKAEVSQQLDTASDDEIFDFINQELGRS</sequence>
<dbReference type="SMART" id="SM00825">
    <property type="entry name" value="PKS_KS"/>
    <property type="match status" value="1"/>
</dbReference>
<dbReference type="Gene3D" id="3.40.47.10">
    <property type="match status" value="1"/>
</dbReference>
<feature type="domain" description="Carrier" evidence="7">
    <location>
        <begin position="2160"/>
        <end position="2235"/>
    </location>
</feature>
<dbReference type="InterPro" id="IPR016036">
    <property type="entry name" value="Malonyl_transacylase_ACP-bd"/>
</dbReference>
<dbReference type="PROSITE" id="PS00606">
    <property type="entry name" value="KS3_1"/>
    <property type="match status" value="1"/>
</dbReference>
<evidence type="ECO:0000259" key="8">
    <source>
        <dbReference type="PROSITE" id="PS52004"/>
    </source>
</evidence>
<dbReference type="InterPro" id="IPR006162">
    <property type="entry name" value="Ppantetheine_attach_site"/>
</dbReference>
<dbReference type="GO" id="GO:0006633">
    <property type="term" value="P:fatty acid biosynthetic process"/>
    <property type="evidence" value="ECO:0007669"/>
    <property type="project" value="InterPro"/>
</dbReference>
<gene>
    <name evidence="9" type="ORF">DVA86_33575</name>
</gene>
<dbReference type="PROSITE" id="PS00012">
    <property type="entry name" value="PHOSPHOPANTETHEINE"/>
    <property type="match status" value="2"/>
</dbReference>
<dbReference type="InterPro" id="IPR041618">
    <property type="entry name" value="PKS_DE"/>
</dbReference>
<dbReference type="InterPro" id="IPR014043">
    <property type="entry name" value="Acyl_transferase_dom"/>
</dbReference>
<dbReference type="Gene3D" id="3.30.70.3290">
    <property type="match status" value="2"/>
</dbReference>
<dbReference type="PANTHER" id="PTHR43775">
    <property type="entry name" value="FATTY ACID SYNTHASE"/>
    <property type="match status" value="1"/>
</dbReference>
<evidence type="ECO:0000256" key="1">
    <source>
        <dbReference type="ARBA" id="ARBA00022450"/>
    </source>
</evidence>
<dbReference type="PROSITE" id="PS50075">
    <property type="entry name" value="CARRIER"/>
    <property type="match status" value="2"/>
</dbReference>
<feature type="domain" description="Carrier" evidence="7">
    <location>
        <begin position="611"/>
        <end position="689"/>
    </location>
</feature>
<keyword evidence="6" id="KW-0012">Acyltransferase</keyword>
<dbReference type="SUPFAM" id="SSF52151">
    <property type="entry name" value="FabD/lysophospholipase-like"/>
    <property type="match status" value="1"/>
</dbReference>
<dbReference type="InterPro" id="IPR014031">
    <property type="entry name" value="Ketoacyl_synth_C"/>
</dbReference>
<dbReference type="PROSITE" id="PS52004">
    <property type="entry name" value="KS3_2"/>
    <property type="match status" value="1"/>
</dbReference>
<keyword evidence="2" id="KW-0597">Phosphoprotein</keyword>
<accession>A0A345XYP0</accession>
<dbReference type="RefSeq" id="WP_208883897.1">
    <property type="nucleotide sequence ID" value="NZ_CP031320.1"/>
</dbReference>
<dbReference type="InterPro" id="IPR020841">
    <property type="entry name" value="PKS_Beta-ketoAc_synthase_dom"/>
</dbReference>
<dbReference type="SUPFAM" id="SSF53901">
    <property type="entry name" value="Thiolase-like"/>
    <property type="match status" value="1"/>
</dbReference>
<dbReference type="SUPFAM" id="SSF51735">
    <property type="entry name" value="NAD(P)-binding Rossmann-fold domains"/>
    <property type="match status" value="4"/>
</dbReference>
<dbReference type="FunFam" id="3.40.366.10:FF:000002">
    <property type="entry name" value="Probable polyketide synthase 2"/>
    <property type="match status" value="1"/>
</dbReference>
<dbReference type="InterPro" id="IPR013968">
    <property type="entry name" value="PKS_KR"/>
</dbReference>
<dbReference type="GO" id="GO:0033068">
    <property type="term" value="P:macrolide biosynthetic process"/>
    <property type="evidence" value="ECO:0007669"/>
    <property type="project" value="UniProtKB-ARBA"/>
</dbReference>
<dbReference type="Gene3D" id="6.10.140.1830">
    <property type="match status" value="1"/>
</dbReference>
<dbReference type="Pfam" id="PF00698">
    <property type="entry name" value="Acyl_transf_1"/>
    <property type="match status" value="1"/>
</dbReference>
<dbReference type="Proteomes" id="UP000254425">
    <property type="component" value="Chromosome"/>
</dbReference>
<keyword evidence="1" id="KW-0596">Phosphopantetheine</keyword>
<dbReference type="SUPFAM" id="SSF47336">
    <property type="entry name" value="ACP-like"/>
    <property type="match status" value="2"/>
</dbReference>
<dbReference type="InterPro" id="IPR036736">
    <property type="entry name" value="ACP-like_sf"/>
</dbReference>
<dbReference type="Pfam" id="PF02801">
    <property type="entry name" value="Ketoacyl-synt_C"/>
    <property type="match status" value="1"/>
</dbReference>
<evidence type="ECO:0000256" key="5">
    <source>
        <dbReference type="ARBA" id="ARBA00023268"/>
    </source>
</evidence>
<dbReference type="InterPro" id="IPR036291">
    <property type="entry name" value="NAD(P)-bd_dom_sf"/>
</dbReference>
<evidence type="ECO:0000256" key="6">
    <source>
        <dbReference type="ARBA" id="ARBA00023315"/>
    </source>
</evidence>
<evidence type="ECO:0000256" key="3">
    <source>
        <dbReference type="ARBA" id="ARBA00022679"/>
    </source>
</evidence>
<keyword evidence="4" id="KW-0045">Antibiotic biosynthesis</keyword>
<evidence type="ECO:0000256" key="4">
    <source>
        <dbReference type="ARBA" id="ARBA00023194"/>
    </source>
</evidence>
<dbReference type="Pfam" id="PF18369">
    <property type="entry name" value="PKS_DE"/>
    <property type="match status" value="2"/>
</dbReference>
<dbReference type="InterPro" id="IPR016039">
    <property type="entry name" value="Thiolase-like"/>
</dbReference>
<protein>
    <submittedName>
        <fullName evidence="9">SDR family NAD(P)-dependent oxidoreductase</fullName>
    </submittedName>
</protein>
<dbReference type="Pfam" id="PF00109">
    <property type="entry name" value="ketoacyl-synt"/>
    <property type="match status" value="1"/>
</dbReference>
<evidence type="ECO:0000259" key="7">
    <source>
        <dbReference type="PROSITE" id="PS50075"/>
    </source>
</evidence>
<keyword evidence="5" id="KW-0511">Multifunctional enzyme</keyword>
<dbReference type="SMART" id="SM00822">
    <property type="entry name" value="PKS_KR"/>
    <property type="match status" value="2"/>
</dbReference>
<dbReference type="NCBIfam" id="NF045894">
    <property type="entry name" value="PKS_plus_SDR"/>
    <property type="match status" value="1"/>
</dbReference>